<evidence type="ECO:0000313" key="13">
    <source>
        <dbReference type="Proteomes" id="UP000794436"/>
    </source>
</evidence>
<dbReference type="GO" id="GO:0004852">
    <property type="term" value="F:uroporphyrinogen-III synthase activity"/>
    <property type="evidence" value="ECO:0007669"/>
    <property type="project" value="UniProtKB-EC"/>
</dbReference>
<dbReference type="CDD" id="cd06578">
    <property type="entry name" value="HemD"/>
    <property type="match status" value="1"/>
</dbReference>
<dbReference type="InterPro" id="IPR036108">
    <property type="entry name" value="4pyrrol_syn_uPrphyn_synt_sf"/>
</dbReference>
<dbReference type="GO" id="GO:0006785">
    <property type="term" value="P:heme B biosynthetic process"/>
    <property type="evidence" value="ECO:0007669"/>
    <property type="project" value="UniProtKB-ARBA"/>
</dbReference>
<dbReference type="Gene3D" id="3.40.50.10090">
    <property type="match status" value="2"/>
</dbReference>
<dbReference type="AlphaFoldDB" id="A0A8K1FB75"/>
<evidence type="ECO:0000256" key="10">
    <source>
        <dbReference type="ARBA" id="ARBA00048617"/>
    </source>
</evidence>
<evidence type="ECO:0000256" key="1">
    <source>
        <dbReference type="ARBA" id="ARBA00004772"/>
    </source>
</evidence>
<gene>
    <name evidence="12" type="ORF">Poli38472_002895</name>
</gene>
<sequence length="249" mass="27412">MPDADASNGVRRSVLLLKAADAKYRDAFVSYEDEGLSFDVHFADVLTFEYVNQAELRECLIHLEDYGALLLTSPRACIAIRNVVESLDGSDKDRVLATLTKMTIFSVGKATSRELECYGIECQGDECGSAEVLSEYLHHESSALPADLSQKTTLFLCGEKRSNTLPESFVTRCLPLKELTVYQTCAIPDFQLPEGCPAPNWIVYFSPSGIKATRSLPLAWETVKKGAIGTSSPLLLLKYQKCGRDLVGE</sequence>
<dbReference type="UniPathway" id="UPA00251">
    <property type="reaction ID" value="UER00320"/>
</dbReference>
<evidence type="ECO:0000256" key="3">
    <source>
        <dbReference type="ARBA" id="ARBA00013109"/>
    </source>
</evidence>
<comment type="pathway">
    <text evidence="1">Porphyrin-containing compound metabolism; protoporphyrin-IX biosynthesis; coproporphyrinogen-III from 5-aminolevulinate: step 3/4.</text>
</comment>
<dbReference type="InterPro" id="IPR003754">
    <property type="entry name" value="4pyrrol_synth_uPrphyn_synth"/>
</dbReference>
<comment type="catalytic activity">
    <reaction evidence="10">
        <text>hydroxymethylbilane = uroporphyrinogen III + H2O</text>
        <dbReference type="Rhea" id="RHEA:18965"/>
        <dbReference type="ChEBI" id="CHEBI:15377"/>
        <dbReference type="ChEBI" id="CHEBI:57308"/>
        <dbReference type="ChEBI" id="CHEBI:57845"/>
        <dbReference type="EC" id="4.2.1.75"/>
    </reaction>
</comment>
<evidence type="ECO:0000313" key="12">
    <source>
        <dbReference type="EMBL" id="TMW56970.1"/>
    </source>
</evidence>
<keyword evidence="5" id="KW-0456">Lyase</keyword>
<reference evidence="12" key="1">
    <citation type="submission" date="2019-03" db="EMBL/GenBank/DDBJ databases">
        <title>Long read genome sequence of the mycoparasitic Pythium oligandrum ATCC 38472 isolated from sugarbeet rhizosphere.</title>
        <authorList>
            <person name="Gaulin E."/>
        </authorList>
    </citation>
    <scope>NUCLEOTIDE SEQUENCE</scope>
    <source>
        <strain evidence="12">ATCC 38472_TT</strain>
    </source>
</reference>
<organism evidence="12 13">
    <name type="scientific">Pythium oligandrum</name>
    <name type="common">Mycoparasitic fungus</name>
    <dbReference type="NCBI Taxonomy" id="41045"/>
    <lineage>
        <taxon>Eukaryota</taxon>
        <taxon>Sar</taxon>
        <taxon>Stramenopiles</taxon>
        <taxon>Oomycota</taxon>
        <taxon>Peronosporomycetes</taxon>
        <taxon>Pythiales</taxon>
        <taxon>Pythiaceae</taxon>
        <taxon>Pythium</taxon>
    </lineage>
</organism>
<dbReference type="EC" id="4.2.1.75" evidence="3"/>
<evidence type="ECO:0000256" key="8">
    <source>
        <dbReference type="ARBA" id="ARBA00032649"/>
    </source>
</evidence>
<dbReference type="GO" id="GO:0006782">
    <property type="term" value="P:protoporphyrinogen IX biosynthetic process"/>
    <property type="evidence" value="ECO:0007669"/>
    <property type="project" value="UniProtKB-UniPathway"/>
</dbReference>
<dbReference type="Proteomes" id="UP000794436">
    <property type="component" value="Unassembled WGS sequence"/>
</dbReference>
<evidence type="ECO:0000256" key="4">
    <source>
        <dbReference type="ARBA" id="ARBA00023133"/>
    </source>
</evidence>
<evidence type="ECO:0000256" key="5">
    <source>
        <dbReference type="ARBA" id="ARBA00023239"/>
    </source>
</evidence>
<proteinExistence type="inferred from homology"/>
<comment type="caution">
    <text evidence="12">The sequence shown here is derived from an EMBL/GenBank/DDBJ whole genome shotgun (WGS) entry which is preliminary data.</text>
</comment>
<evidence type="ECO:0000256" key="6">
    <source>
        <dbReference type="ARBA" id="ARBA00023244"/>
    </source>
</evidence>
<dbReference type="GO" id="GO:0006780">
    <property type="term" value="P:uroporphyrinogen III biosynthetic process"/>
    <property type="evidence" value="ECO:0007669"/>
    <property type="project" value="InterPro"/>
</dbReference>
<keyword evidence="4" id="KW-0350">Heme biosynthesis</keyword>
<evidence type="ECO:0000256" key="2">
    <source>
        <dbReference type="ARBA" id="ARBA00008133"/>
    </source>
</evidence>
<dbReference type="PANTHER" id="PTHR12390">
    <property type="entry name" value="UROPORPHYRINOGEN III SYNTHASE"/>
    <property type="match status" value="1"/>
</dbReference>
<name>A0A8K1FB75_PYTOL</name>
<keyword evidence="6" id="KW-0627">Porphyrin biosynthesis</keyword>
<dbReference type="GO" id="GO:0005829">
    <property type="term" value="C:cytosol"/>
    <property type="evidence" value="ECO:0007669"/>
    <property type="project" value="TreeGrafter"/>
</dbReference>
<keyword evidence="13" id="KW-1185">Reference proteome</keyword>
<evidence type="ECO:0000256" key="9">
    <source>
        <dbReference type="ARBA" id="ARBA00040167"/>
    </source>
</evidence>
<protein>
    <recommendedName>
        <fullName evidence="9">Uroporphyrinogen-III synthase</fullName>
        <ecNumber evidence="3">4.2.1.75</ecNumber>
    </recommendedName>
    <alternativeName>
        <fullName evidence="8">Hydroxymethylbilane hydrolyase [cyclizing]</fullName>
    </alternativeName>
    <alternativeName>
        <fullName evidence="7">Uroporphyrinogen-III cosynthase</fullName>
    </alternativeName>
</protein>
<dbReference type="SUPFAM" id="SSF69618">
    <property type="entry name" value="HemD-like"/>
    <property type="match status" value="1"/>
</dbReference>
<evidence type="ECO:0000256" key="7">
    <source>
        <dbReference type="ARBA" id="ARBA00031702"/>
    </source>
</evidence>
<dbReference type="Pfam" id="PF02602">
    <property type="entry name" value="HEM4"/>
    <property type="match status" value="1"/>
</dbReference>
<comment type="similarity">
    <text evidence="2">Belongs to the uroporphyrinogen-III synthase family.</text>
</comment>
<dbReference type="FunFam" id="3.40.50.10090:FF:000003">
    <property type="entry name" value="uroporphyrinogen-III synthase"/>
    <property type="match status" value="1"/>
</dbReference>
<evidence type="ECO:0000259" key="11">
    <source>
        <dbReference type="Pfam" id="PF02602"/>
    </source>
</evidence>
<feature type="domain" description="Tetrapyrrole biosynthesis uroporphyrinogen III synthase" evidence="11">
    <location>
        <begin position="36"/>
        <end position="212"/>
    </location>
</feature>
<dbReference type="InterPro" id="IPR039793">
    <property type="entry name" value="UROS/Hem4"/>
</dbReference>
<dbReference type="OrthoDB" id="5595751at2759"/>
<accession>A0A8K1FB75</accession>
<dbReference type="EMBL" id="SPLM01000144">
    <property type="protein sequence ID" value="TMW56970.1"/>
    <property type="molecule type" value="Genomic_DNA"/>
</dbReference>
<dbReference type="PANTHER" id="PTHR12390:SF0">
    <property type="entry name" value="UROPORPHYRINOGEN-III SYNTHASE"/>
    <property type="match status" value="1"/>
</dbReference>